<dbReference type="InterPro" id="IPR006120">
    <property type="entry name" value="Resolvase_HTH_dom"/>
</dbReference>
<dbReference type="InterPro" id="IPR036388">
    <property type="entry name" value="WH-like_DNA-bd_sf"/>
</dbReference>
<name>A0A2Z2M5G6_THEGO</name>
<evidence type="ECO:0000259" key="1">
    <source>
        <dbReference type="Pfam" id="PF02796"/>
    </source>
</evidence>
<evidence type="ECO:0000313" key="2">
    <source>
        <dbReference type="EMBL" id="ASJ00736.1"/>
    </source>
</evidence>
<accession>A0A2Z2M5G6</accession>
<dbReference type="Proteomes" id="UP000250134">
    <property type="component" value="Chromosome"/>
</dbReference>
<evidence type="ECO:0000313" key="3">
    <source>
        <dbReference type="Proteomes" id="UP000250134"/>
    </source>
</evidence>
<dbReference type="Pfam" id="PF02796">
    <property type="entry name" value="HTH_7"/>
    <property type="match status" value="1"/>
</dbReference>
<dbReference type="InterPro" id="IPR009057">
    <property type="entry name" value="Homeodomain-like_sf"/>
</dbReference>
<dbReference type="SUPFAM" id="SSF46689">
    <property type="entry name" value="Homeodomain-like"/>
    <property type="match status" value="1"/>
</dbReference>
<organism evidence="2 3">
    <name type="scientific">Thermococcus gorgonarius</name>
    <dbReference type="NCBI Taxonomy" id="71997"/>
    <lineage>
        <taxon>Archaea</taxon>
        <taxon>Methanobacteriati</taxon>
        <taxon>Methanobacteriota</taxon>
        <taxon>Thermococci</taxon>
        <taxon>Thermococcales</taxon>
        <taxon>Thermococcaceae</taxon>
        <taxon>Thermococcus</taxon>
    </lineage>
</organism>
<keyword evidence="2" id="KW-0238">DNA-binding</keyword>
<dbReference type="KEGG" id="tgg:A3K92_04205"/>
<dbReference type="EMBL" id="CP014855">
    <property type="protein sequence ID" value="ASJ00736.1"/>
    <property type="molecule type" value="Genomic_DNA"/>
</dbReference>
<protein>
    <submittedName>
        <fullName evidence="2">DNA-binding protein</fullName>
    </submittedName>
</protein>
<reference evidence="2 3" key="1">
    <citation type="submission" date="2016-03" db="EMBL/GenBank/DDBJ databases">
        <title>Complete genome sequence of Thermococcus gorgonarius.</title>
        <authorList>
            <person name="Oger P.M."/>
        </authorList>
    </citation>
    <scope>NUCLEOTIDE SEQUENCE [LARGE SCALE GENOMIC DNA]</scope>
    <source>
        <strain evidence="2 3">W-12</strain>
    </source>
</reference>
<sequence>MRVEVKARNNGELLRKLDKSLNENVTEVYINLRPTKEIVVHILERAPNVRRISCPPSLYPKVSKRIINALSQLGVELVPESFPRGRPKKYDEETLRKVVEMIESGKGAKEVSESLNIPLRTVYYIVKNFKGHSFERRILSRMKE</sequence>
<feature type="domain" description="Resolvase HTH" evidence="1">
    <location>
        <begin position="85"/>
        <end position="123"/>
    </location>
</feature>
<dbReference type="Gene3D" id="1.10.10.10">
    <property type="entry name" value="Winged helix-like DNA-binding domain superfamily/Winged helix DNA-binding domain"/>
    <property type="match status" value="1"/>
</dbReference>
<gene>
    <name evidence="2" type="ORF">A3K92_04205</name>
</gene>
<dbReference type="GO" id="GO:0000150">
    <property type="term" value="F:DNA strand exchange activity"/>
    <property type="evidence" value="ECO:0007669"/>
    <property type="project" value="InterPro"/>
</dbReference>
<dbReference type="RefSeq" id="WP_088885074.1">
    <property type="nucleotide sequence ID" value="NZ_CP014855.1"/>
</dbReference>
<dbReference type="OrthoDB" id="85471at2157"/>
<dbReference type="AlphaFoldDB" id="A0A2Z2M5G6"/>
<dbReference type="GO" id="GO:0003677">
    <property type="term" value="F:DNA binding"/>
    <property type="evidence" value="ECO:0007669"/>
    <property type="project" value="UniProtKB-KW"/>
</dbReference>
<keyword evidence="3" id="KW-1185">Reference proteome</keyword>
<proteinExistence type="predicted"/>
<dbReference type="GeneID" id="33331725"/>